<protein>
    <recommendedName>
        <fullName evidence="1">HicB-like antitoxin of toxin-antitoxin system domain-containing protein</fullName>
    </recommendedName>
</protein>
<dbReference type="InterPro" id="IPR035069">
    <property type="entry name" value="TTHA1013/TTHA0281-like"/>
</dbReference>
<dbReference type="Proteomes" id="UP000239867">
    <property type="component" value="Chromosome"/>
</dbReference>
<reference evidence="2 3" key="1">
    <citation type="journal article" date="2018" name="MBio">
        <title>Insights into the evolution of host association through the isolation and characterization of a novel human periodontal pathobiont, Desulfobulbus oralis.</title>
        <authorList>
            <person name="Cross K.L."/>
            <person name="Chirania P."/>
            <person name="Xiong W."/>
            <person name="Beall C.J."/>
            <person name="Elkins J.G."/>
            <person name="Giannone R.J."/>
            <person name="Griffen A.L."/>
            <person name="Guss A.M."/>
            <person name="Hettich R.L."/>
            <person name="Joshi S.S."/>
            <person name="Mokrzan E.M."/>
            <person name="Martin R.K."/>
            <person name="Zhulin I.B."/>
            <person name="Leys E.J."/>
            <person name="Podar M."/>
        </authorList>
    </citation>
    <scope>NUCLEOTIDE SEQUENCE [LARGE SCALE GENOMIC DNA]</scope>
    <source>
        <strain evidence="2 3">ORNL</strain>
    </source>
</reference>
<dbReference type="RefSeq" id="WP_104936787.1">
    <property type="nucleotide sequence ID" value="NZ_CP021255.1"/>
</dbReference>
<name>A0A2L1GPH3_9BACT</name>
<proteinExistence type="predicted"/>
<evidence type="ECO:0000259" key="1">
    <source>
        <dbReference type="Pfam" id="PF15919"/>
    </source>
</evidence>
<dbReference type="InterPro" id="IPR031807">
    <property type="entry name" value="HicB-like"/>
</dbReference>
<evidence type="ECO:0000313" key="3">
    <source>
        <dbReference type="Proteomes" id="UP000239867"/>
    </source>
</evidence>
<sequence>MQRYYAIFHRGQTKDIPWWVSFPDVPGALTQGHSLDEALDMAADALSAILVCGRKGKDYGEPSTYDEVFAQAKEGERVFPIMPTEKAMAAYRPKKRIDIMMPGDKVDAIDLLVKGVKGLDRSKFITRAVDYYLAEKYPSAVPAE</sequence>
<dbReference type="EMBL" id="CP021255">
    <property type="protein sequence ID" value="AVD71536.1"/>
    <property type="molecule type" value="Genomic_DNA"/>
</dbReference>
<dbReference type="SUPFAM" id="SSF143100">
    <property type="entry name" value="TTHA1013/TTHA0281-like"/>
    <property type="match status" value="1"/>
</dbReference>
<dbReference type="Pfam" id="PF15919">
    <property type="entry name" value="HicB_lk_antitox"/>
    <property type="match status" value="1"/>
</dbReference>
<dbReference type="OrthoDB" id="5419659at2"/>
<feature type="domain" description="HicB-like antitoxin of toxin-antitoxin system" evidence="1">
    <location>
        <begin position="7"/>
        <end position="128"/>
    </location>
</feature>
<dbReference type="KEGG" id="deo:CAY53_08710"/>
<evidence type="ECO:0000313" key="2">
    <source>
        <dbReference type="EMBL" id="AVD71536.1"/>
    </source>
</evidence>
<dbReference type="Gene3D" id="3.30.160.250">
    <property type="match status" value="1"/>
</dbReference>
<dbReference type="AlphaFoldDB" id="A0A2L1GPH3"/>
<keyword evidence="3" id="KW-1185">Reference proteome</keyword>
<gene>
    <name evidence="2" type="ORF">CAY53_08710</name>
</gene>
<accession>A0A2L1GPH3</accession>
<organism evidence="2 3">
    <name type="scientific">Desulfobulbus oralis</name>
    <dbReference type="NCBI Taxonomy" id="1986146"/>
    <lineage>
        <taxon>Bacteria</taxon>
        <taxon>Pseudomonadati</taxon>
        <taxon>Thermodesulfobacteriota</taxon>
        <taxon>Desulfobulbia</taxon>
        <taxon>Desulfobulbales</taxon>
        <taxon>Desulfobulbaceae</taxon>
        <taxon>Desulfobulbus</taxon>
    </lineage>
</organism>